<comment type="caution">
    <text evidence="1">The sequence shown here is derived from an EMBL/GenBank/DDBJ whole genome shotgun (WGS) entry which is preliminary data.</text>
</comment>
<proteinExistence type="predicted"/>
<organism evidence="1 2">
    <name type="scientific">Posidoniimonas polymericola</name>
    <dbReference type="NCBI Taxonomy" id="2528002"/>
    <lineage>
        <taxon>Bacteria</taxon>
        <taxon>Pseudomonadati</taxon>
        <taxon>Planctomycetota</taxon>
        <taxon>Planctomycetia</taxon>
        <taxon>Pirellulales</taxon>
        <taxon>Lacipirellulaceae</taxon>
        <taxon>Posidoniimonas</taxon>
    </lineage>
</organism>
<protein>
    <recommendedName>
        <fullName evidence="3">DUF2292 domain-containing protein</fullName>
    </recommendedName>
</protein>
<keyword evidence="2" id="KW-1185">Reference proteome</keyword>
<evidence type="ECO:0008006" key="3">
    <source>
        <dbReference type="Google" id="ProtNLM"/>
    </source>
</evidence>
<dbReference type="AlphaFoldDB" id="A0A5C5ZG93"/>
<gene>
    <name evidence="1" type="ORF">Pla123a_03900</name>
</gene>
<dbReference type="Proteomes" id="UP000318478">
    <property type="component" value="Unassembled WGS sequence"/>
</dbReference>
<name>A0A5C5ZG93_9BACT</name>
<accession>A0A5C5ZG93</accession>
<reference evidence="1 2" key="1">
    <citation type="submission" date="2019-02" db="EMBL/GenBank/DDBJ databases">
        <title>Deep-cultivation of Planctomycetes and their phenomic and genomic characterization uncovers novel biology.</title>
        <authorList>
            <person name="Wiegand S."/>
            <person name="Jogler M."/>
            <person name="Boedeker C."/>
            <person name="Pinto D."/>
            <person name="Vollmers J."/>
            <person name="Rivas-Marin E."/>
            <person name="Kohn T."/>
            <person name="Peeters S.H."/>
            <person name="Heuer A."/>
            <person name="Rast P."/>
            <person name="Oberbeckmann S."/>
            <person name="Bunk B."/>
            <person name="Jeske O."/>
            <person name="Meyerdierks A."/>
            <person name="Storesund J.E."/>
            <person name="Kallscheuer N."/>
            <person name="Luecker S."/>
            <person name="Lage O.M."/>
            <person name="Pohl T."/>
            <person name="Merkel B.J."/>
            <person name="Hornburger P."/>
            <person name="Mueller R.-W."/>
            <person name="Bruemmer F."/>
            <person name="Labrenz M."/>
            <person name="Spormann A.M."/>
            <person name="Op Den Camp H."/>
            <person name="Overmann J."/>
            <person name="Amann R."/>
            <person name="Jetten M.S.M."/>
            <person name="Mascher T."/>
            <person name="Medema M.H."/>
            <person name="Devos D.P."/>
            <person name="Kaster A.-K."/>
            <person name="Ovreas L."/>
            <person name="Rohde M."/>
            <person name="Galperin M.Y."/>
            <person name="Jogler C."/>
        </authorList>
    </citation>
    <scope>NUCLEOTIDE SEQUENCE [LARGE SCALE GENOMIC DNA]</scope>
    <source>
        <strain evidence="1 2">Pla123a</strain>
    </source>
</reference>
<evidence type="ECO:0000313" key="1">
    <source>
        <dbReference type="EMBL" id="TWT85583.1"/>
    </source>
</evidence>
<dbReference type="EMBL" id="SJPO01000001">
    <property type="protein sequence ID" value="TWT85583.1"/>
    <property type="molecule type" value="Genomic_DNA"/>
</dbReference>
<evidence type="ECO:0000313" key="2">
    <source>
        <dbReference type="Proteomes" id="UP000318478"/>
    </source>
</evidence>
<sequence>MQRIESMRTTQMTTRSRAEKIGQAQVVLTEVLSKIARPGYFGVATLTVHLQDGHVQQVKVMTEKQIKV</sequence>